<keyword evidence="1" id="KW-1133">Transmembrane helix</keyword>
<accession>A0AAV4XJW7</accession>
<evidence type="ECO:0000256" key="1">
    <source>
        <dbReference type="SAM" id="Phobius"/>
    </source>
</evidence>
<dbReference type="InterPro" id="IPR028082">
    <property type="entry name" value="Peripla_BP_I"/>
</dbReference>
<keyword evidence="1" id="KW-0812">Transmembrane</keyword>
<evidence type="ECO:0000313" key="3">
    <source>
        <dbReference type="Proteomes" id="UP001054945"/>
    </source>
</evidence>
<gene>
    <name evidence="2" type="primary">Gyc32E</name>
    <name evidence="2" type="ORF">CEXT_366551</name>
</gene>
<dbReference type="Proteomes" id="UP001054945">
    <property type="component" value="Unassembled WGS sequence"/>
</dbReference>
<organism evidence="2 3">
    <name type="scientific">Caerostris extrusa</name>
    <name type="common">Bark spider</name>
    <name type="synonym">Caerostris bankana</name>
    <dbReference type="NCBI Taxonomy" id="172846"/>
    <lineage>
        <taxon>Eukaryota</taxon>
        <taxon>Metazoa</taxon>
        <taxon>Ecdysozoa</taxon>
        <taxon>Arthropoda</taxon>
        <taxon>Chelicerata</taxon>
        <taxon>Arachnida</taxon>
        <taxon>Araneae</taxon>
        <taxon>Araneomorphae</taxon>
        <taxon>Entelegynae</taxon>
        <taxon>Araneoidea</taxon>
        <taxon>Araneidae</taxon>
        <taxon>Caerostris</taxon>
    </lineage>
</organism>
<sequence>MKYITGRTYFSAMGYITYMDENGDAEGNYTLISRRKVPEQPGEYGLYPVGVFQLPENRTALPNLKFLSNIEWVGKGPPADEPVCGFHGKKCVMWKVAIFVSGVTLAVLLLALLVTYKNWAYEQELDSLLWKIDNKDIQINQYTPSTNASRIAKSVHPLMRNSQVSLSSNVEGDFRYTTIFTTVGIYKGRMLAVKCLKKKAST</sequence>
<name>A0AAV4XJW7_CAEEX</name>
<keyword evidence="1" id="KW-0472">Membrane</keyword>
<protein>
    <submittedName>
        <fullName evidence="2">Guanylate cyclase 32E</fullName>
    </submittedName>
</protein>
<evidence type="ECO:0000313" key="2">
    <source>
        <dbReference type="EMBL" id="GIY94068.1"/>
    </source>
</evidence>
<keyword evidence="3" id="KW-1185">Reference proteome</keyword>
<reference evidence="2 3" key="1">
    <citation type="submission" date="2021-06" db="EMBL/GenBank/DDBJ databases">
        <title>Caerostris extrusa draft genome.</title>
        <authorList>
            <person name="Kono N."/>
            <person name="Arakawa K."/>
        </authorList>
    </citation>
    <scope>NUCLEOTIDE SEQUENCE [LARGE SCALE GENOMIC DNA]</scope>
</reference>
<dbReference type="SUPFAM" id="SSF53822">
    <property type="entry name" value="Periplasmic binding protein-like I"/>
    <property type="match status" value="1"/>
</dbReference>
<dbReference type="EMBL" id="BPLR01000345">
    <property type="protein sequence ID" value="GIY94068.1"/>
    <property type="molecule type" value="Genomic_DNA"/>
</dbReference>
<dbReference type="AlphaFoldDB" id="A0AAV4XJW7"/>
<comment type="caution">
    <text evidence="2">The sequence shown here is derived from an EMBL/GenBank/DDBJ whole genome shotgun (WGS) entry which is preliminary data.</text>
</comment>
<proteinExistence type="predicted"/>
<feature type="transmembrane region" description="Helical" evidence="1">
    <location>
        <begin position="96"/>
        <end position="116"/>
    </location>
</feature>